<keyword evidence="1" id="KW-0472">Membrane</keyword>
<dbReference type="InterPro" id="IPR021840">
    <property type="entry name" value="DUF3433"/>
</dbReference>
<dbReference type="Proteomes" id="UP001345013">
    <property type="component" value="Unassembled WGS sequence"/>
</dbReference>
<name>A0ABR0KI65_9EURO</name>
<reference evidence="2 3" key="1">
    <citation type="submission" date="2023-08" db="EMBL/GenBank/DDBJ databases">
        <title>Black Yeasts Isolated from many extreme environments.</title>
        <authorList>
            <person name="Coleine C."/>
            <person name="Stajich J.E."/>
            <person name="Selbmann L."/>
        </authorList>
    </citation>
    <scope>NUCLEOTIDE SEQUENCE [LARGE SCALE GENOMIC DNA]</scope>
    <source>
        <strain evidence="2 3">CCFEE 5885</strain>
    </source>
</reference>
<feature type="transmembrane region" description="Helical" evidence="1">
    <location>
        <begin position="617"/>
        <end position="640"/>
    </location>
</feature>
<keyword evidence="1" id="KW-0812">Transmembrane</keyword>
<dbReference type="EMBL" id="JAVRRG010000019">
    <property type="protein sequence ID" value="KAK5097295.1"/>
    <property type="molecule type" value="Genomic_DNA"/>
</dbReference>
<dbReference type="Pfam" id="PF11915">
    <property type="entry name" value="DUF3433"/>
    <property type="match status" value="2"/>
</dbReference>
<accession>A0ABR0KI65</accession>
<proteinExistence type="predicted"/>
<dbReference type="PANTHER" id="PTHR37544">
    <property type="entry name" value="SPRAY-RELATED"/>
    <property type="match status" value="1"/>
</dbReference>
<evidence type="ECO:0000256" key="1">
    <source>
        <dbReference type="SAM" id="Phobius"/>
    </source>
</evidence>
<gene>
    <name evidence="2" type="ORF">LTR24_002342</name>
</gene>
<keyword evidence="3" id="KW-1185">Reference proteome</keyword>
<feature type="transmembrane region" description="Helical" evidence="1">
    <location>
        <begin position="507"/>
        <end position="527"/>
    </location>
</feature>
<sequence length="1139" mass="124652">MSAAWIELSKGQAPCSRSVLLDYISTFQLLSFYRSIKNGHVAVALVVLGFVFLKVATIASIGLFVLRPRIATQSQLLTLGDNFDGSQYNSSDLSFYLRDQSPVFTAYGVTAAQLERPFGTSPHSAYATFELREVDSTGDTNTTFAATVDAVFPDITCQPVEASVELLPLNLTVRIANPQHQIRLSAPNCDNNPGPIVALNPAKYLCPSRQLSGTIYQINCQNDNGTESDNWRLITMTDVRYQQSVNESEPVGDSISYSTGKLNVMGRTAVYPSGLAFARVTDSDNGQLNNFGQSNFSKMLNRATAAASTIFQISDDDAYADEVPETVLKIMASQANNSYAALFDNKMLIAAAETALTNIAVEAISRYLRPTSSTEAMVTMSVSRESVYITEVSAWLMFGAFVSVTLISLVLIIQAGSTSSVRANTLLDMSGIYQKSTSLHRLFVDTRRHKEDQISKHLATYWFCAPFDHADHSFSIAAVPSKDDLNDAEQLEDHEGEIWWKQITLSYWFLGLTFVYGAALIITLEILQRLSNSRGGIGAIATSGDLLKTSITHYLPALAMIILAAMFNCLDFNVLLLYPYHQLRKGVSHVSLGLRPPIQQLPLVSFSKALWRFDCPIVGSSAAAFIGALLTIVVSGLYSIERFSTPMGIKVDAIDVVTGAWTTSVYDDGGAAILTSLTENSNLSYPLGTYEEFAIPLFRFPDLGKVQPSPAEVTVSVTSMAYRSNLMCEMAASGAYNITIQDTNSEHIATIGSTYSLPPNCLRGGSGGNSPELSFKHEFRFPINDTVSYVAKLLDLHVGPYRDGGFAASEGEIFPGNNPDNPAGCPSIAMIYGLLNEDDLTRSIPEGQNIAVQVCYQELDRMEVNVTLETTDMHISTSKPPVITKADSEKLSVAGTNETAFQFRIQAHLDNALSFFNNPENPFASVAGVKIVDRFFQGLFFGRNSIPLKTMELVNQSDHELMQASILGLYRRYMAQVITAKMRTDITQLTDTQLQEHSGELSFEGVITTGISENRIVQHNIPKLVLQAMIAFMLAGGILAISTMQLIDILPASANPCTIWGQLSLWAGSRWCEEPELQGGEVGFLAPVSKSDSASVSVSELPEIGSPVYRPIFKLAWWTRRTSNGHLDRRYGFDVVPQR</sequence>
<feature type="transmembrane region" description="Helical" evidence="1">
    <location>
        <begin position="557"/>
        <end position="578"/>
    </location>
</feature>
<organism evidence="2 3">
    <name type="scientific">Lithohypha guttulata</name>
    <dbReference type="NCBI Taxonomy" id="1690604"/>
    <lineage>
        <taxon>Eukaryota</taxon>
        <taxon>Fungi</taxon>
        <taxon>Dikarya</taxon>
        <taxon>Ascomycota</taxon>
        <taxon>Pezizomycotina</taxon>
        <taxon>Eurotiomycetes</taxon>
        <taxon>Chaetothyriomycetidae</taxon>
        <taxon>Chaetothyriales</taxon>
        <taxon>Trichomeriaceae</taxon>
        <taxon>Lithohypha</taxon>
    </lineage>
</organism>
<feature type="transmembrane region" description="Helical" evidence="1">
    <location>
        <begin position="394"/>
        <end position="416"/>
    </location>
</feature>
<dbReference type="PANTHER" id="PTHR37544:SF1">
    <property type="entry name" value="PHOSPHORIBOSYLAMINOIMIDAZOLE-SUCCINOCARBOXAMIDE SYNTHASE"/>
    <property type="match status" value="1"/>
</dbReference>
<evidence type="ECO:0000313" key="2">
    <source>
        <dbReference type="EMBL" id="KAK5097295.1"/>
    </source>
</evidence>
<evidence type="ECO:0000313" key="3">
    <source>
        <dbReference type="Proteomes" id="UP001345013"/>
    </source>
</evidence>
<protein>
    <submittedName>
        <fullName evidence="2">Uncharacterized protein</fullName>
    </submittedName>
</protein>
<comment type="caution">
    <text evidence="2">The sequence shown here is derived from an EMBL/GenBank/DDBJ whole genome shotgun (WGS) entry which is preliminary data.</text>
</comment>
<keyword evidence="1" id="KW-1133">Transmembrane helix</keyword>
<feature type="transmembrane region" description="Helical" evidence="1">
    <location>
        <begin position="41"/>
        <end position="66"/>
    </location>
</feature>